<gene>
    <name evidence="5" type="primary">purR8</name>
    <name evidence="5" type="ORF">KTT_44630</name>
</gene>
<evidence type="ECO:0000256" key="1">
    <source>
        <dbReference type="ARBA" id="ARBA00023015"/>
    </source>
</evidence>
<evidence type="ECO:0000259" key="4">
    <source>
        <dbReference type="PROSITE" id="PS50932"/>
    </source>
</evidence>
<dbReference type="Pfam" id="PF13377">
    <property type="entry name" value="Peripla_BP_3"/>
    <property type="match status" value="1"/>
</dbReference>
<dbReference type="CDD" id="cd01392">
    <property type="entry name" value="HTH_LacI"/>
    <property type="match status" value="1"/>
</dbReference>
<dbReference type="OrthoDB" id="156657at2"/>
<dbReference type="InterPro" id="IPR046335">
    <property type="entry name" value="LacI/GalR-like_sensor"/>
</dbReference>
<dbReference type="RefSeq" id="WP_126582158.1">
    <property type="nucleotide sequence ID" value="NZ_BIFR01000002.1"/>
</dbReference>
<dbReference type="InterPro" id="IPR000843">
    <property type="entry name" value="HTH_LacI"/>
</dbReference>
<evidence type="ECO:0000313" key="6">
    <source>
        <dbReference type="Proteomes" id="UP000287352"/>
    </source>
</evidence>
<organism evidence="5 6">
    <name type="scientific">Tengunoibacter tsumagoiensis</name>
    <dbReference type="NCBI Taxonomy" id="2014871"/>
    <lineage>
        <taxon>Bacteria</taxon>
        <taxon>Bacillati</taxon>
        <taxon>Chloroflexota</taxon>
        <taxon>Ktedonobacteria</taxon>
        <taxon>Ktedonobacterales</taxon>
        <taxon>Dictyobacteraceae</taxon>
        <taxon>Tengunoibacter</taxon>
    </lineage>
</organism>
<keyword evidence="1" id="KW-0805">Transcription regulation</keyword>
<name>A0A402A631_9CHLR</name>
<comment type="caution">
    <text evidence="5">The sequence shown here is derived from an EMBL/GenBank/DDBJ whole genome shotgun (WGS) entry which is preliminary data.</text>
</comment>
<reference evidence="6" key="1">
    <citation type="submission" date="2018-12" db="EMBL/GenBank/DDBJ databases">
        <title>Tengunoibacter tsumagoiensis gen. nov., sp. nov., Dictyobacter kobayashii sp. nov., D. alpinus sp. nov., and D. joshuensis sp. nov. and description of Dictyobacteraceae fam. nov. within the order Ktedonobacterales isolated from Tengu-no-mugimeshi.</title>
        <authorList>
            <person name="Wang C.M."/>
            <person name="Zheng Y."/>
            <person name="Sakai Y."/>
            <person name="Toyoda A."/>
            <person name="Minakuchi Y."/>
            <person name="Abe K."/>
            <person name="Yokota A."/>
            <person name="Yabe S."/>
        </authorList>
    </citation>
    <scope>NUCLEOTIDE SEQUENCE [LARGE SCALE GENOMIC DNA]</scope>
    <source>
        <strain evidence="6">Uno3</strain>
    </source>
</reference>
<feature type="domain" description="HTH lacI-type" evidence="4">
    <location>
        <begin position="9"/>
        <end position="65"/>
    </location>
</feature>
<dbReference type="Gene3D" id="3.40.50.2300">
    <property type="match status" value="2"/>
</dbReference>
<evidence type="ECO:0000256" key="3">
    <source>
        <dbReference type="ARBA" id="ARBA00023163"/>
    </source>
</evidence>
<dbReference type="Pfam" id="PF00356">
    <property type="entry name" value="LacI"/>
    <property type="match status" value="1"/>
</dbReference>
<keyword evidence="3" id="KW-0804">Transcription</keyword>
<dbReference type="SUPFAM" id="SSF53822">
    <property type="entry name" value="Periplasmic binding protein-like I"/>
    <property type="match status" value="1"/>
</dbReference>
<evidence type="ECO:0000313" key="5">
    <source>
        <dbReference type="EMBL" id="GCE14604.1"/>
    </source>
</evidence>
<dbReference type="SMART" id="SM00354">
    <property type="entry name" value="HTH_LACI"/>
    <property type="match status" value="1"/>
</dbReference>
<dbReference type="PROSITE" id="PS50932">
    <property type="entry name" value="HTH_LACI_2"/>
    <property type="match status" value="1"/>
</dbReference>
<dbReference type="Proteomes" id="UP000287352">
    <property type="component" value="Unassembled WGS sequence"/>
</dbReference>
<dbReference type="PANTHER" id="PTHR30146:SF109">
    <property type="entry name" value="HTH-TYPE TRANSCRIPTIONAL REGULATOR GALS"/>
    <property type="match status" value="1"/>
</dbReference>
<dbReference type="InterPro" id="IPR028082">
    <property type="entry name" value="Peripla_BP_I"/>
</dbReference>
<keyword evidence="6" id="KW-1185">Reference proteome</keyword>
<proteinExistence type="predicted"/>
<dbReference type="GO" id="GO:0003700">
    <property type="term" value="F:DNA-binding transcription factor activity"/>
    <property type="evidence" value="ECO:0007669"/>
    <property type="project" value="TreeGrafter"/>
</dbReference>
<dbReference type="SUPFAM" id="SSF47413">
    <property type="entry name" value="lambda repressor-like DNA-binding domains"/>
    <property type="match status" value="1"/>
</dbReference>
<dbReference type="CDD" id="cd06267">
    <property type="entry name" value="PBP1_LacI_sugar_binding-like"/>
    <property type="match status" value="1"/>
</dbReference>
<dbReference type="Gene3D" id="1.10.260.40">
    <property type="entry name" value="lambda repressor-like DNA-binding domains"/>
    <property type="match status" value="1"/>
</dbReference>
<dbReference type="InterPro" id="IPR010982">
    <property type="entry name" value="Lambda_DNA-bd_dom_sf"/>
</dbReference>
<dbReference type="GO" id="GO:0000976">
    <property type="term" value="F:transcription cis-regulatory region binding"/>
    <property type="evidence" value="ECO:0007669"/>
    <property type="project" value="TreeGrafter"/>
</dbReference>
<dbReference type="EMBL" id="BIFR01000002">
    <property type="protein sequence ID" value="GCE14604.1"/>
    <property type="molecule type" value="Genomic_DNA"/>
</dbReference>
<sequence>MRKSAQRNPTQADVAKLAGVSQSTVSLVLGENGSTSVPEETQQRVHEAVRKLHYVPDRMARSLRTRKSYLIASILPDITNPFYPTFQRGIQSIAEQRGYDLISYNTDGIATKERHGLKSFEQNRVDGIILVSFHITAEDLRPLTERNIAIACLKDAEHSFSSLPVDCLSLDDVASSYTAVTHLIERGHRQIGLVNGRFGPASKRLQGYQKALTEAGLPFEPQLIYEDDFTEQCGYKGAQTLLSLPEPPTAIFAANDVLAIGVLTATKAMGLRIPEDVALIGCDDIPIARLLTPPLTTIAQFQENLGKRAAELLFERLNGQAPETGRDEVLPFQLIVREST</sequence>
<dbReference type="PANTHER" id="PTHR30146">
    <property type="entry name" value="LACI-RELATED TRANSCRIPTIONAL REPRESSOR"/>
    <property type="match status" value="1"/>
</dbReference>
<dbReference type="AlphaFoldDB" id="A0A402A631"/>
<accession>A0A402A631</accession>
<keyword evidence="2" id="KW-0238">DNA-binding</keyword>
<protein>
    <submittedName>
        <fullName evidence="5">LacI family transcriptional regulator</fullName>
    </submittedName>
</protein>
<evidence type="ECO:0000256" key="2">
    <source>
        <dbReference type="ARBA" id="ARBA00023125"/>
    </source>
</evidence>